<evidence type="ECO:0000313" key="2">
    <source>
        <dbReference type="EMBL" id="SEM76542.1"/>
    </source>
</evidence>
<accession>A0A1H8B0P4</accession>
<evidence type="ECO:0000313" key="3">
    <source>
        <dbReference type="Proteomes" id="UP000199158"/>
    </source>
</evidence>
<gene>
    <name evidence="2" type="ORF">SAMN05216180_1653</name>
</gene>
<organism evidence="2 3">
    <name type="scientific">Hydrogenoanaerobacterium saccharovorans</name>
    <dbReference type="NCBI Taxonomy" id="474960"/>
    <lineage>
        <taxon>Bacteria</taxon>
        <taxon>Bacillati</taxon>
        <taxon>Bacillota</taxon>
        <taxon>Clostridia</taxon>
        <taxon>Eubacteriales</taxon>
        <taxon>Oscillospiraceae</taxon>
        <taxon>Hydrogenoanaerobacterium</taxon>
    </lineage>
</organism>
<feature type="transmembrane region" description="Helical" evidence="1">
    <location>
        <begin position="7"/>
        <end position="28"/>
    </location>
</feature>
<keyword evidence="1" id="KW-0812">Transmembrane</keyword>
<feature type="transmembrane region" description="Helical" evidence="1">
    <location>
        <begin position="40"/>
        <end position="60"/>
    </location>
</feature>
<protein>
    <submittedName>
        <fullName evidence="2">Uncharacterized protein</fullName>
    </submittedName>
</protein>
<keyword evidence="1" id="KW-1133">Transmembrane helix</keyword>
<sequence>MFRCKGCNIFAVIASLLIGIGIALLVYYGLIPLGLIEDVAFLPIITATITLLALVVVPLFAHRISPCALKCVCIYGYCLLGAAAGSLITTIIALIIVPNLIALTVLIGLIVFFFSLLFLTIVDFIICLLRELCCRC</sequence>
<dbReference type="EMBL" id="FOCG01000001">
    <property type="protein sequence ID" value="SEM76542.1"/>
    <property type="molecule type" value="Genomic_DNA"/>
</dbReference>
<keyword evidence="1" id="KW-0472">Membrane</keyword>
<reference evidence="2 3" key="1">
    <citation type="submission" date="2016-10" db="EMBL/GenBank/DDBJ databases">
        <authorList>
            <person name="de Groot N.N."/>
        </authorList>
    </citation>
    <scope>NUCLEOTIDE SEQUENCE [LARGE SCALE GENOMIC DNA]</scope>
    <source>
        <strain evidence="2 3">CGMCC 1.5070</strain>
    </source>
</reference>
<keyword evidence="3" id="KW-1185">Reference proteome</keyword>
<evidence type="ECO:0000256" key="1">
    <source>
        <dbReference type="SAM" id="Phobius"/>
    </source>
</evidence>
<dbReference type="Proteomes" id="UP000199158">
    <property type="component" value="Unassembled WGS sequence"/>
</dbReference>
<feature type="transmembrane region" description="Helical" evidence="1">
    <location>
        <begin position="103"/>
        <end position="129"/>
    </location>
</feature>
<dbReference type="RefSeq" id="WP_092753453.1">
    <property type="nucleotide sequence ID" value="NZ_FOCG01000001.1"/>
</dbReference>
<feature type="transmembrane region" description="Helical" evidence="1">
    <location>
        <begin position="72"/>
        <end position="97"/>
    </location>
</feature>
<dbReference type="AlphaFoldDB" id="A0A1H8B0P4"/>
<proteinExistence type="predicted"/>
<name>A0A1H8B0P4_9FIRM</name>